<organism evidence="3 4">
    <name type="scientific">Moniliophthora roreri</name>
    <name type="common">Frosty pod rot fungus</name>
    <name type="synonym">Monilia roreri</name>
    <dbReference type="NCBI Taxonomy" id="221103"/>
    <lineage>
        <taxon>Eukaryota</taxon>
        <taxon>Fungi</taxon>
        <taxon>Dikarya</taxon>
        <taxon>Basidiomycota</taxon>
        <taxon>Agaricomycotina</taxon>
        <taxon>Agaricomycetes</taxon>
        <taxon>Agaricomycetidae</taxon>
        <taxon>Agaricales</taxon>
        <taxon>Marasmiineae</taxon>
        <taxon>Marasmiaceae</taxon>
        <taxon>Moniliophthora</taxon>
    </lineage>
</organism>
<proteinExistence type="predicted"/>
<dbReference type="PANTHER" id="PTHR10039">
    <property type="entry name" value="AMELOGENIN"/>
    <property type="match status" value="1"/>
</dbReference>
<keyword evidence="1" id="KW-0677">Repeat</keyword>
<dbReference type="SUPFAM" id="SSF52540">
    <property type="entry name" value="P-loop containing nucleoside triphosphate hydrolases"/>
    <property type="match status" value="1"/>
</dbReference>
<sequence>MWLHSDSTWDHMPWPTSDSTWSRMVWLYGPAGAGKSAIAQTIAEKAQEENMLAASFFFSRGDPKRNSPKYLFLSLAYQLAYAIPELRDSRSSVHKADPRACRSLSRPRRRPGSLIVDGLDECAGTLAQQRILYIMASALLEDMPFRILICSRPEPSIRDAFNTDSFGPYLLRIALDHIFGPGHDIEIFLENEFERICNNPHSNYVRFPCSWPAPGVISELVRKASGQFIYATTVIKFVDEEYFDPCQQLDLILHPNTHSYPELSSPFHDLDALYHQILSSNPRRSKVRDVIRALLSIILVGGQNMFSQMPQHIEALLLLPEGKALSALRGMHSIFKIRDPEDEVRTLHASFIDFLWDESRSGYFFVGSDKDLHGFLANLYFRVIDHHIQGSDNDEAVLTQARYAVFDHAWAKWGNHITESNFNDNVLGTVHAVIVQNPALTGKLGSHITDYLYADRMVSS</sequence>
<evidence type="ECO:0000256" key="1">
    <source>
        <dbReference type="ARBA" id="ARBA00022737"/>
    </source>
</evidence>
<dbReference type="AlphaFoldDB" id="A0A0W0EUY1"/>
<dbReference type="Pfam" id="PF24883">
    <property type="entry name" value="NPHP3_N"/>
    <property type="match status" value="1"/>
</dbReference>
<comment type="caution">
    <text evidence="3">The sequence shown here is derived from an EMBL/GenBank/DDBJ whole genome shotgun (WGS) entry which is preliminary data.</text>
</comment>
<evidence type="ECO:0000259" key="2">
    <source>
        <dbReference type="PROSITE" id="PS50837"/>
    </source>
</evidence>
<reference evidence="3 4" key="1">
    <citation type="submission" date="2015-12" db="EMBL/GenBank/DDBJ databases">
        <title>Draft genome sequence of Moniliophthora roreri, the causal agent of frosty pod rot of cacao.</title>
        <authorList>
            <person name="Aime M.C."/>
            <person name="Diaz-Valderrama J.R."/>
            <person name="Kijpornyongpan T."/>
            <person name="Phillips-Mora W."/>
        </authorList>
    </citation>
    <scope>NUCLEOTIDE SEQUENCE [LARGE SCALE GENOMIC DNA]</scope>
    <source>
        <strain evidence="3 4">MCA 2952</strain>
    </source>
</reference>
<dbReference type="PANTHER" id="PTHR10039:SF14">
    <property type="entry name" value="NACHT DOMAIN-CONTAINING PROTEIN"/>
    <property type="match status" value="1"/>
</dbReference>
<evidence type="ECO:0000313" key="3">
    <source>
        <dbReference type="EMBL" id="KTB27870.1"/>
    </source>
</evidence>
<dbReference type="InterPro" id="IPR056884">
    <property type="entry name" value="NPHP3-like_N"/>
</dbReference>
<dbReference type="PROSITE" id="PS50837">
    <property type="entry name" value="NACHT"/>
    <property type="match status" value="1"/>
</dbReference>
<dbReference type="eggNOG" id="ENOG502QWK4">
    <property type="taxonomic scope" value="Eukaryota"/>
</dbReference>
<gene>
    <name evidence="3" type="ORF">WG66_19561</name>
</gene>
<dbReference type="InterPro" id="IPR027417">
    <property type="entry name" value="P-loop_NTPase"/>
</dbReference>
<protein>
    <recommendedName>
        <fullName evidence="2">NACHT domain-containing protein</fullName>
    </recommendedName>
</protein>
<dbReference type="EMBL" id="LATX01002518">
    <property type="protein sequence ID" value="KTB27870.1"/>
    <property type="molecule type" value="Genomic_DNA"/>
</dbReference>
<accession>A0A0W0EUY1</accession>
<feature type="domain" description="NACHT" evidence="2">
    <location>
        <begin position="23"/>
        <end position="153"/>
    </location>
</feature>
<dbReference type="InterPro" id="IPR007111">
    <property type="entry name" value="NACHT_NTPase"/>
</dbReference>
<dbReference type="Proteomes" id="UP000054988">
    <property type="component" value="Unassembled WGS sequence"/>
</dbReference>
<dbReference type="Gene3D" id="3.40.50.300">
    <property type="entry name" value="P-loop containing nucleotide triphosphate hydrolases"/>
    <property type="match status" value="1"/>
</dbReference>
<evidence type="ECO:0000313" key="4">
    <source>
        <dbReference type="Proteomes" id="UP000054988"/>
    </source>
</evidence>
<name>A0A0W0EUY1_MONRR</name>